<name>A0A4C1Y5G4_EUMVA</name>
<dbReference type="AlphaFoldDB" id="A0A4C1Y5G4"/>
<gene>
    <name evidence="1" type="ORF">EVAR_54393_1</name>
</gene>
<dbReference type="Proteomes" id="UP000299102">
    <property type="component" value="Unassembled WGS sequence"/>
</dbReference>
<sequence>MTIKFLSDDVGPAPALSRLRRRAPAHLASNASHVNSLGYNRSAPPRPARAMTLRRPSVDTEGIIGAVHGRAAPAAAGAAREDKKKKLVFYFDVAFVDGADDDPLRPRGNITSPDV</sequence>
<evidence type="ECO:0000313" key="1">
    <source>
        <dbReference type="EMBL" id="GBP70583.1"/>
    </source>
</evidence>
<accession>A0A4C1Y5G4</accession>
<protein>
    <submittedName>
        <fullName evidence="1">Uncharacterized protein</fullName>
    </submittedName>
</protein>
<organism evidence="1 2">
    <name type="scientific">Eumeta variegata</name>
    <name type="common">Bagworm moth</name>
    <name type="synonym">Eumeta japonica</name>
    <dbReference type="NCBI Taxonomy" id="151549"/>
    <lineage>
        <taxon>Eukaryota</taxon>
        <taxon>Metazoa</taxon>
        <taxon>Ecdysozoa</taxon>
        <taxon>Arthropoda</taxon>
        <taxon>Hexapoda</taxon>
        <taxon>Insecta</taxon>
        <taxon>Pterygota</taxon>
        <taxon>Neoptera</taxon>
        <taxon>Endopterygota</taxon>
        <taxon>Lepidoptera</taxon>
        <taxon>Glossata</taxon>
        <taxon>Ditrysia</taxon>
        <taxon>Tineoidea</taxon>
        <taxon>Psychidae</taxon>
        <taxon>Oiketicinae</taxon>
        <taxon>Eumeta</taxon>
    </lineage>
</organism>
<evidence type="ECO:0000313" key="2">
    <source>
        <dbReference type="Proteomes" id="UP000299102"/>
    </source>
</evidence>
<comment type="caution">
    <text evidence="1">The sequence shown here is derived from an EMBL/GenBank/DDBJ whole genome shotgun (WGS) entry which is preliminary data.</text>
</comment>
<reference evidence="1 2" key="1">
    <citation type="journal article" date="2019" name="Commun. Biol.">
        <title>The bagworm genome reveals a unique fibroin gene that provides high tensile strength.</title>
        <authorList>
            <person name="Kono N."/>
            <person name="Nakamura H."/>
            <person name="Ohtoshi R."/>
            <person name="Tomita M."/>
            <person name="Numata K."/>
            <person name="Arakawa K."/>
        </authorList>
    </citation>
    <scope>NUCLEOTIDE SEQUENCE [LARGE SCALE GENOMIC DNA]</scope>
</reference>
<proteinExistence type="predicted"/>
<dbReference type="EMBL" id="BGZK01001079">
    <property type="protein sequence ID" value="GBP70583.1"/>
    <property type="molecule type" value="Genomic_DNA"/>
</dbReference>
<keyword evidence="2" id="KW-1185">Reference proteome</keyword>